<evidence type="ECO:0000313" key="2">
    <source>
        <dbReference type="EMBL" id="KAL1128978.1"/>
    </source>
</evidence>
<keyword evidence="3" id="KW-1185">Reference proteome</keyword>
<evidence type="ECO:0000313" key="3">
    <source>
        <dbReference type="Proteomes" id="UP001558652"/>
    </source>
</evidence>
<sequence>MHPSRAGRKNEGKQGQPVSRAGACRVCLKCFKPDDYSNTCGECQQKVCEDCASYSKRDENEDELSLRVRSDSSVYVQSKVDMVSGRDRNLVNLNRWARLTPESRLS</sequence>
<dbReference type="EMBL" id="JBFDAA010000009">
    <property type="protein sequence ID" value="KAL1128978.1"/>
    <property type="molecule type" value="Genomic_DNA"/>
</dbReference>
<feature type="region of interest" description="Disordered" evidence="1">
    <location>
        <begin position="1"/>
        <end position="21"/>
    </location>
</feature>
<protein>
    <submittedName>
        <fullName evidence="2">Uncharacterized protein</fullName>
    </submittedName>
</protein>
<dbReference type="AlphaFoldDB" id="A0ABD0YYR7"/>
<gene>
    <name evidence="2" type="ORF">AAG570_013512</name>
</gene>
<dbReference type="Proteomes" id="UP001558652">
    <property type="component" value="Unassembled WGS sequence"/>
</dbReference>
<dbReference type="Gene3D" id="3.30.40.10">
    <property type="entry name" value="Zinc/RING finger domain, C3HC4 (zinc finger)"/>
    <property type="match status" value="1"/>
</dbReference>
<comment type="caution">
    <text evidence="2">The sequence shown here is derived from an EMBL/GenBank/DDBJ whole genome shotgun (WGS) entry which is preliminary data.</text>
</comment>
<dbReference type="SUPFAM" id="SSF57903">
    <property type="entry name" value="FYVE/PHD zinc finger"/>
    <property type="match status" value="1"/>
</dbReference>
<dbReference type="InterPro" id="IPR011011">
    <property type="entry name" value="Znf_FYVE_PHD"/>
</dbReference>
<dbReference type="InterPro" id="IPR013083">
    <property type="entry name" value="Znf_RING/FYVE/PHD"/>
</dbReference>
<proteinExistence type="predicted"/>
<organism evidence="2 3">
    <name type="scientific">Ranatra chinensis</name>
    <dbReference type="NCBI Taxonomy" id="642074"/>
    <lineage>
        <taxon>Eukaryota</taxon>
        <taxon>Metazoa</taxon>
        <taxon>Ecdysozoa</taxon>
        <taxon>Arthropoda</taxon>
        <taxon>Hexapoda</taxon>
        <taxon>Insecta</taxon>
        <taxon>Pterygota</taxon>
        <taxon>Neoptera</taxon>
        <taxon>Paraneoptera</taxon>
        <taxon>Hemiptera</taxon>
        <taxon>Heteroptera</taxon>
        <taxon>Panheteroptera</taxon>
        <taxon>Nepomorpha</taxon>
        <taxon>Nepidae</taxon>
        <taxon>Ranatrinae</taxon>
        <taxon>Ranatra</taxon>
    </lineage>
</organism>
<reference evidence="2 3" key="1">
    <citation type="submission" date="2024-07" db="EMBL/GenBank/DDBJ databases">
        <title>Chromosome-level genome assembly of the water stick insect Ranatra chinensis (Heteroptera: Nepidae).</title>
        <authorList>
            <person name="Liu X."/>
        </authorList>
    </citation>
    <scope>NUCLEOTIDE SEQUENCE [LARGE SCALE GENOMIC DNA]</scope>
    <source>
        <strain evidence="2">Cailab_2021Rc</strain>
        <tissue evidence="2">Muscle</tissue>
    </source>
</reference>
<accession>A0ABD0YYR7</accession>
<evidence type="ECO:0000256" key="1">
    <source>
        <dbReference type="SAM" id="MobiDB-lite"/>
    </source>
</evidence>
<name>A0ABD0YYR7_9HEMI</name>